<dbReference type="GO" id="GO:0003824">
    <property type="term" value="F:catalytic activity"/>
    <property type="evidence" value="ECO:0007669"/>
    <property type="project" value="InterPro"/>
</dbReference>
<evidence type="ECO:0000259" key="1">
    <source>
        <dbReference type="Pfam" id="PF02811"/>
    </source>
</evidence>
<proteinExistence type="predicted"/>
<reference evidence="2" key="1">
    <citation type="journal article" date="2014" name="Front. Microbiol.">
        <title>High frequency of phylogenetically diverse reductive dehalogenase-homologous genes in deep subseafloor sedimentary metagenomes.</title>
        <authorList>
            <person name="Kawai M."/>
            <person name="Futagami T."/>
            <person name="Toyoda A."/>
            <person name="Takaki Y."/>
            <person name="Nishi S."/>
            <person name="Hori S."/>
            <person name="Arai W."/>
            <person name="Tsubouchi T."/>
            <person name="Morono Y."/>
            <person name="Uchiyama I."/>
            <person name="Ito T."/>
            <person name="Fujiyama A."/>
            <person name="Inagaki F."/>
            <person name="Takami H."/>
        </authorList>
    </citation>
    <scope>NUCLEOTIDE SEQUENCE</scope>
    <source>
        <strain evidence="2">Expedition CK06-06</strain>
    </source>
</reference>
<feature type="non-terminal residue" evidence="2">
    <location>
        <position position="339"/>
    </location>
</feature>
<organism evidence="2">
    <name type="scientific">marine sediment metagenome</name>
    <dbReference type="NCBI Taxonomy" id="412755"/>
    <lineage>
        <taxon>unclassified sequences</taxon>
        <taxon>metagenomes</taxon>
        <taxon>ecological metagenomes</taxon>
    </lineage>
</organism>
<sequence>MKDKIIQEINSSNKKSRLFGLEKIYKLIETGEKQFKKTEEVNNHVHTIYSFSPYSPSMAAYLAWKAGLQAVGIMDHDSVSGCKELIEACKIIGIASTVGFELRVNFSGTIVAGRKLNNPDSKNTGYIAIHGIPESKLPETKKFLNPIQVARNKRNKKMSDNLNNLIKDYGIEKIDFREEVYNISQAQEGGSITERHILYAFAKKIIQKVGKGEKLILFLKDNLGIELSAKIKKFLLDENNQFYLYDLLGILKSSFLDKIFIQPDYEECISVYEAVKFSNSINAIPAYAYLGDVTDSPTGDKRAEKFEDDFLEELIPELKKIGFKAITYMPPRNTLNQLL</sequence>
<evidence type="ECO:0000313" key="2">
    <source>
        <dbReference type="EMBL" id="GAI63863.1"/>
    </source>
</evidence>
<name>X1Q6K6_9ZZZZ</name>
<dbReference type="InterPro" id="IPR004013">
    <property type="entry name" value="PHP_dom"/>
</dbReference>
<protein>
    <recommendedName>
        <fullName evidence="1">PHP domain-containing protein</fullName>
    </recommendedName>
</protein>
<gene>
    <name evidence="2" type="ORF">S12H4_08210</name>
</gene>
<dbReference type="SUPFAM" id="SSF89550">
    <property type="entry name" value="PHP domain-like"/>
    <property type="match status" value="1"/>
</dbReference>
<dbReference type="AlphaFoldDB" id="X1Q6K6"/>
<dbReference type="InterPro" id="IPR016195">
    <property type="entry name" value="Pol/histidinol_Pase-like"/>
</dbReference>
<accession>X1Q6K6</accession>
<dbReference type="Gene3D" id="3.20.20.140">
    <property type="entry name" value="Metal-dependent hydrolases"/>
    <property type="match status" value="1"/>
</dbReference>
<comment type="caution">
    <text evidence="2">The sequence shown here is derived from an EMBL/GenBank/DDBJ whole genome shotgun (WGS) entry which is preliminary data.</text>
</comment>
<feature type="domain" description="PHP" evidence="1">
    <location>
        <begin position="44"/>
        <end position="188"/>
    </location>
</feature>
<dbReference type="EMBL" id="BARW01003143">
    <property type="protein sequence ID" value="GAI63863.1"/>
    <property type="molecule type" value="Genomic_DNA"/>
</dbReference>
<dbReference type="Gene3D" id="1.10.150.650">
    <property type="match status" value="1"/>
</dbReference>
<dbReference type="Pfam" id="PF02811">
    <property type="entry name" value="PHP"/>
    <property type="match status" value="1"/>
</dbReference>